<evidence type="ECO:0000259" key="12">
    <source>
        <dbReference type="Pfam" id="PF00535"/>
    </source>
</evidence>
<name>A0A914KX85_MELIC</name>
<dbReference type="GO" id="GO:0005794">
    <property type="term" value="C:Golgi apparatus"/>
    <property type="evidence" value="ECO:0007669"/>
    <property type="project" value="TreeGrafter"/>
</dbReference>
<dbReference type="GO" id="GO:0016020">
    <property type="term" value="C:membrane"/>
    <property type="evidence" value="ECO:0007669"/>
    <property type="project" value="UniProtKB-SubCell"/>
</dbReference>
<accession>A0A914KX85</accession>
<organism evidence="13 14">
    <name type="scientific">Meloidogyne incognita</name>
    <name type="common">Southern root-knot nematode worm</name>
    <name type="synonym">Oxyuris incognita</name>
    <dbReference type="NCBI Taxonomy" id="6306"/>
    <lineage>
        <taxon>Eukaryota</taxon>
        <taxon>Metazoa</taxon>
        <taxon>Ecdysozoa</taxon>
        <taxon>Nematoda</taxon>
        <taxon>Chromadorea</taxon>
        <taxon>Rhabditida</taxon>
        <taxon>Tylenchina</taxon>
        <taxon>Tylenchomorpha</taxon>
        <taxon>Tylenchoidea</taxon>
        <taxon>Meloidogynidae</taxon>
        <taxon>Meloidogyninae</taxon>
        <taxon>Meloidogyne</taxon>
        <taxon>Meloidogyne incognita group</taxon>
    </lineage>
</organism>
<dbReference type="InterPro" id="IPR001173">
    <property type="entry name" value="Glyco_trans_2-like"/>
</dbReference>
<feature type="domain" description="Glycosyltransferase 2-like" evidence="12">
    <location>
        <begin position="112"/>
        <end position="302"/>
    </location>
</feature>
<dbReference type="CDD" id="cd02510">
    <property type="entry name" value="pp-GalNAc-T"/>
    <property type="match status" value="1"/>
</dbReference>
<evidence type="ECO:0000256" key="6">
    <source>
        <dbReference type="ARBA" id="ARBA00022989"/>
    </source>
</evidence>
<keyword evidence="13" id="KW-1185">Reference proteome</keyword>
<dbReference type="Pfam" id="PF00535">
    <property type="entry name" value="Glycos_transf_2"/>
    <property type="match status" value="1"/>
</dbReference>
<comment type="similarity">
    <text evidence="3">Belongs to the glycosyltransferase 2 family. GalNAc-T subfamily.</text>
</comment>
<evidence type="ECO:0000256" key="7">
    <source>
        <dbReference type="ARBA" id="ARBA00023136"/>
    </source>
</evidence>
<dbReference type="InterPro" id="IPR029044">
    <property type="entry name" value="Nucleotide-diphossugar_trans"/>
</dbReference>
<comment type="pathway">
    <text evidence="2">Protein modification; protein glycosylation.</text>
</comment>
<evidence type="ECO:0000256" key="9">
    <source>
        <dbReference type="ARBA" id="ARBA00023180"/>
    </source>
</evidence>
<dbReference type="GO" id="GO:0006493">
    <property type="term" value="P:protein O-linked glycosylation"/>
    <property type="evidence" value="ECO:0007669"/>
    <property type="project" value="TreeGrafter"/>
</dbReference>
<keyword evidence="4" id="KW-0812">Transmembrane</keyword>
<feature type="signal peptide" evidence="11">
    <location>
        <begin position="1"/>
        <end position="20"/>
    </location>
</feature>
<protein>
    <submittedName>
        <fullName evidence="14">Glycosyltransferase 2-like domain-containing protein</fullName>
    </submittedName>
</protein>
<dbReference type="AlphaFoldDB" id="A0A914KX85"/>
<dbReference type="GO" id="GO:0004653">
    <property type="term" value="F:polypeptide N-acetylgalactosaminyltransferase activity"/>
    <property type="evidence" value="ECO:0007669"/>
    <property type="project" value="TreeGrafter"/>
</dbReference>
<keyword evidence="5" id="KW-0735">Signal-anchor</keyword>
<dbReference type="PANTHER" id="PTHR11675">
    <property type="entry name" value="N-ACETYLGALACTOSAMINYLTRANSFERASE"/>
    <property type="match status" value="1"/>
</dbReference>
<dbReference type="PANTHER" id="PTHR11675:SF116">
    <property type="entry name" value="N-ACETYLGALACTOSAMINYLTRANSFERASE 8-RELATED"/>
    <property type="match status" value="1"/>
</dbReference>
<reference evidence="14" key="1">
    <citation type="submission" date="2022-11" db="UniProtKB">
        <authorList>
            <consortium name="WormBaseParasite"/>
        </authorList>
    </citation>
    <scope>IDENTIFICATION</scope>
</reference>
<evidence type="ECO:0000256" key="8">
    <source>
        <dbReference type="ARBA" id="ARBA00023157"/>
    </source>
</evidence>
<dbReference type="Proteomes" id="UP000887563">
    <property type="component" value="Unplaced"/>
</dbReference>
<evidence type="ECO:0000313" key="14">
    <source>
        <dbReference type="WBParaSite" id="Minc3s00125g05326"/>
    </source>
</evidence>
<keyword evidence="11" id="KW-0732">Signal</keyword>
<dbReference type="GO" id="GO:0008593">
    <property type="term" value="P:regulation of Notch signaling pathway"/>
    <property type="evidence" value="ECO:0007669"/>
    <property type="project" value="TreeGrafter"/>
</dbReference>
<evidence type="ECO:0000256" key="4">
    <source>
        <dbReference type="ARBA" id="ARBA00022692"/>
    </source>
</evidence>
<evidence type="ECO:0000256" key="3">
    <source>
        <dbReference type="ARBA" id="ARBA00005680"/>
    </source>
</evidence>
<evidence type="ECO:0000256" key="2">
    <source>
        <dbReference type="ARBA" id="ARBA00004922"/>
    </source>
</evidence>
<evidence type="ECO:0000256" key="1">
    <source>
        <dbReference type="ARBA" id="ARBA00004606"/>
    </source>
</evidence>
<evidence type="ECO:0000313" key="13">
    <source>
        <dbReference type="Proteomes" id="UP000887563"/>
    </source>
</evidence>
<dbReference type="GO" id="GO:0005112">
    <property type="term" value="F:Notch binding"/>
    <property type="evidence" value="ECO:0007669"/>
    <property type="project" value="TreeGrafter"/>
</dbReference>
<evidence type="ECO:0000256" key="11">
    <source>
        <dbReference type="SAM" id="SignalP"/>
    </source>
</evidence>
<keyword evidence="8" id="KW-1015">Disulfide bond</keyword>
<dbReference type="SUPFAM" id="SSF53448">
    <property type="entry name" value="Nucleotide-diphospho-sugar transferases"/>
    <property type="match status" value="1"/>
</dbReference>
<evidence type="ECO:0000256" key="5">
    <source>
        <dbReference type="ARBA" id="ARBA00022968"/>
    </source>
</evidence>
<keyword evidence="9" id="KW-0325">Glycoprotein</keyword>
<comment type="subcellular location">
    <subcellularLocation>
        <location evidence="10">Endomembrane system</location>
        <topology evidence="10">Single-pass membrane protein</topology>
    </subcellularLocation>
    <subcellularLocation>
        <location evidence="1">Membrane</location>
        <topology evidence="1">Single-pass type II membrane protein</topology>
    </subcellularLocation>
</comment>
<keyword evidence="7" id="KW-0472">Membrane</keyword>
<dbReference type="Gene3D" id="3.90.550.10">
    <property type="entry name" value="Spore Coat Polysaccharide Biosynthesis Protein SpsA, Chain A"/>
    <property type="match status" value="1"/>
</dbReference>
<feature type="chain" id="PRO_5037273109" evidence="11">
    <location>
        <begin position="21"/>
        <end position="425"/>
    </location>
</feature>
<sequence>MYFIAHLFLFFSIFFTSILTNSPSELPECPFIDPSKDLNKWANLAVYPQKCNVTKEIPEEGSEERELYDKGIHRHYFNAWVSDKIGPEREIEIQAHEKCSEIDYSHVNLKTSIVIVYHNEAFSVLVRMINGLFRYTPSKLLKEIILYDDASESHSSIETQLKEYSKLKGGNWGELVKFFKTEERQGLIRAKVFASREASGDVIVFLDSHCEVTPRWLEPLLSTIQENKKRIVLPVVDLINANLFGYEKAMVAKGTFDWGLHYRWDYFDWSYFNNEENNIKPYKTPTMSGGLLAISTEYFREIGEYDVGMEIWGGENIELSLRVWLCGGEVLVAPCSRVGHVFRTRRPYKGKRGLDTSLYNALRTAKVWLGEYYEKQFLPARPSAKRIDPGDLTERFKLKEKLQCKPFDWFIENIEPDLMRRHDEL</sequence>
<dbReference type="InterPro" id="IPR045885">
    <property type="entry name" value="GalNAc-T"/>
</dbReference>
<evidence type="ECO:0000256" key="10">
    <source>
        <dbReference type="ARBA" id="ARBA00037847"/>
    </source>
</evidence>
<keyword evidence="6" id="KW-1133">Transmembrane helix</keyword>
<dbReference type="WBParaSite" id="Minc3s00125g05326">
    <property type="protein sequence ID" value="Minc3s00125g05326"/>
    <property type="gene ID" value="Minc3s00125g05326"/>
</dbReference>
<proteinExistence type="inferred from homology"/>